<comment type="caution">
    <text evidence="2">The sequence shown here is derived from an EMBL/GenBank/DDBJ whole genome shotgun (WGS) entry which is preliminary data.</text>
</comment>
<organism evidence="2 3">
    <name type="scientific">Apiospora rasikravindrae</name>
    <dbReference type="NCBI Taxonomy" id="990691"/>
    <lineage>
        <taxon>Eukaryota</taxon>
        <taxon>Fungi</taxon>
        <taxon>Dikarya</taxon>
        <taxon>Ascomycota</taxon>
        <taxon>Pezizomycotina</taxon>
        <taxon>Sordariomycetes</taxon>
        <taxon>Xylariomycetidae</taxon>
        <taxon>Amphisphaeriales</taxon>
        <taxon>Apiosporaceae</taxon>
        <taxon>Apiospora</taxon>
    </lineage>
</organism>
<evidence type="ECO:0000313" key="3">
    <source>
        <dbReference type="Proteomes" id="UP001444661"/>
    </source>
</evidence>
<gene>
    <name evidence="2" type="ORF">PG993_006181</name>
</gene>
<feature type="compositionally biased region" description="Acidic residues" evidence="1">
    <location>
        <begin position="182"/>
        <end position="198"/>
    </location>
</feature>
<accession>A0ABR1T7F8</accession>
<protein>
    <submittedName>
        <fullName evidence="2">Uncharacterized protein</fullName>
    </submittedName>
</protein>
<dbReference type="Proteomes" id="UP001444661">
    <property type="component" value="Unassembled WGS sequence"/>
</dbReference>
<name>A0ABR1T7F8_9PEZI</name>
<sequence length="312" mass="34245">MASTEDNAGGAAAAGGGDVTLPQSPTSIDVLDDFIDKLTPKPLLHTPGRRRFTDGFENPPPASSIVWTTLSEAETYGISYGIKTIVEGVVGTSVAYQMYSDRVRERIGDYDNAIQMEITRELHLERDSDVDIWSITLSTLREGITTASIAAEAAAAAGGNDADAPTVDPLDEFVDKLTPSDENVDEGSDDLDDEDDERLDMDDHPPIVWEALPNDCITTIVQGWDGYMLAKQMYHDRVKERIGSRRGSPGVRTKLCPVLPIDGDEPHPHHLTMWIDREATSSGGWIRFDDGPRVSLRDEDDLHQVADSHRDT</sequence>
<feature type="region of interest" description="Disordered" evidence="1">
    <location>
        <begin position="159"/>
        <end position="198"/>
    </location>
</feature>
<keyword evidence="3" id="KW-1185">Reference proteome</keyword>
<reference evidence="2 3" key="1">
    <citation type="submission" date="2023-01" db="EMBL/GenBank/DDBJ databases">
        <title>Analysis of 21 Apiospora genomes using comparative genomics revels a genus with tremendous synthesis potential of carbohydrate active enzymes and secondary metabolites.</title>
        <authorList>
            <person name="Sorensen T."/>
        </authorList>
    </citation>
    <scope>NUCLEOTIDE SEQUENCE [LARGE SCALE GENOMIC DNA]</scope>
    <source>
        <strain evidence="2 3">CBS 33761</strain>
    </source>
</reference>
<evidence type="ECO:0000256" key="1">
    <source>
        <dbReference type="SAM" id="MobiDB-lite"/>
    </source>
</evidence>
<feature type="region of interest" description="Disordered" evidence="1">
    <location>
        <begin position="1"/>
        <end position="22"/>
    </location>
</feature>
<dbReference type="EMBL" id="JAQQWK010000005">
    <property type="protein sequence ID" value="KAK8041658.1"/>
    <property type="molecule type" value="Genomic_DNA"/>
</dbReference>
<evidence type="ECO:0000313" key="2">
    <source>
        <dbReference type="EMBL" id="KAK8041658.1"/>
    </source>
</evidence>
<proteinExistence type="predicted"/>